<evidence type="ECO:0000256" key="6">
    <source>
        <dbReference type="SAM" id="MobiDB-lite"/>
    </source>
</evidence>
<evidence type="ECO:0000256" key="3">
    <source>
        <dbReference type="ARBA" id="ARBA00023125"/>
    </source>
</evidence>
<dbReference type="GO" id="GO:0005634">
    <property type="term" value="C:nucleus"/>
    <property type="evidence" value="ECO:0007669"/>
    <property type="project" value="UniProtKB-SubCell"/>
</dbReference>
<evidence type="ECO:0000256" key="1">
    <source>
        <dbReference type="ARBA" id="ARBA00004123"/>
    </source>
</evidence>
<dbReference type="GO" id="GO:0003677">
    <property type="term" value="F:DNA binding"/>
    <property type="evidence" value="ECO:0007669"/>
    <property type="project" value="UniProtKB-KW"/>
</dbReference>
<sequence length="270" mass="30372">MTVHSTMKLQKPKLKASRSNFETNPLFKTTTITQNNMKLLKVILTDHDATDSDSSGEDEPSPPQKLRGKREITEITMHMNFPLVSESPKTSPSSSACSTDPTRFKRRGKVVKKSGIARRENMFRGVRQRPWGRWTAEIRDPNQRKRVWLGTFDTAEEAVAVYDEAAVKLKGPKAITNFPGKIPNNDAGNKDDNEQSKFFSGDGFASPTSVLPYYDGDSTPFDSFRYGTVDAFGFDIDTPLSLTDVNFIGFGKEKEEFGEFDLDEFMTWPS</sequence>
<evidence type="ECO:0000256" key="4">
    <source>
        <dbReference type="ARBA" id="ARBA00023163"/>
    </source>
</evidence>
<evidence type="ECO:0000259" key="7">
    <source>
        <dbReference type="PROSITE" id="PS51032"/>
    </source>
</evidence>
<organism evidence="8 9">
    <name type="scientific">Vicia faba</name>
    <name type="common">Broad bean</name>
    <name type="synonym">Faba vulgaris</name>
    <dbReference type="NCBI Taxonomy" id="3906"/>
    <lineage>
        <taxon>Eukaryota</taxon>
        <taxon>Viridiplantae</taxon>
        <taxon>Streptophyta</taxon>
        <taxon>Embryophyta</taxon>
        <taxon>Tracheophyta</taxon>
        <taxon>Spermatophyta</taxon>
        <taxon>Magnoliopsida</taxon>
        <taxon>eudicotyledons</taxon>
        <taxon>Gunneridae</taxon>
        <taxon>Pentapetalae</taxon>
        <taxon>rosids</taxon>
        <taxon>fabids</taxon>
        <taxon>Fabales</taxon>
        <taxon>Fabaceae</taxon>
        <taxon>Papilionoideae</taxon>
        <taxon>50 kb inversion clade</taxon>
        <taxon>NPAAA clade</taxon>
        <taxon>Hologalegina</taxon>
        <taxon>IRL clade</taxon>
        <taxon>Fabeae</taxon>
        <taxon>Vicia</taxon>
    </lineage>
</organism>
<dbReference type="CDD" id="cd00018">
    <property type="entry name" value="AP2"/>
    <property type="match status" value="1"/>
</dbReference>
<proteinExistence type="predicted"/>
<evidence type="ECO:0000313" key="8">
    <source>
        <dbReference type="EMBL" id="CAI8597066.1"/>
    </source>
</evidence>
<accession>A0AAV0ZGW8</accession>
<keyword evidence="9" id="KW-1185">Reference proteome</keyword>
<dbReference type="InterPro" id="IPR050913">
    <property type="entry name" value="AP2/ERF_ERF"/>
</dbReference>
<feature type="region of interest" description="Disordered" evidence="6">
    <location>
        <begin position="48"/>
        <end position="67"/>
    </location>
</feature>
<dbReference type="InterPro" id="IPR001471">
    <property type="entry name" value="AP2/ERF_dom"/>
</dbReference>
<protein>
    <recommendedName>
        <fullName evidence="7">AP2/ERF domain-containing protein</fullName>
    </recommendedName>
</protein>
<dbReference type="GO" id="GO:0003700">
    <property type="term" value="F:DNA-binding transcription factor activity"/>
    <property type="evidence" value="ECO:0007669"/>
    <property type="project" value="InterPro"/>
</dbReference>
<dbReference type="AlphaFoldDB" id="A0AAV0ZGW8"/>
<keyword evidence="2" id="KW-0805">Transcription regulation</keyword>
<dbReference type="PRINTS" id="PR00367">
    <property type="entry name" value="ETHRSPELEMNT"/>
</dbReference>
<dbReference type="Gene3D" id="3.30.730.10">
    <property type="entry name" value="AP2/ERF domain"/>
    <property type="match status" value="1"/>
</dbReference>
<keyword evidence="4" id="KW-0804">Transcription</keyword>
<dbReference type="PANTHER" id="PTHR31194:SF166">
    <property type="entry name" value="PATHOGENESIS-RELATED GENES TRANSCRIPTIONAL ACTIVATOR PTI6"/>
    <property type="match status" value="1"/>
</dbReference>
<comment type="subcellular location">
    <subcellularLocation>
        <location evidence="1">Nucleus</location>
    </subcellularLocation>
</comment>
<evidence type="ECO:0000256" key="2">
    <source>
        <dbReference type="ARBA" id="ARBA00023015"/>
    </source>
</evidence>
<feature type="region of interest" description="Disordered" evidence="6">
    <location>
        <begin position="83"/>
        <end position="111"/>
    </location>
</feature>
<dbReference type="Pfam" id="PF00847">
    <property type="entry name" value="AP2"/>
    <property type="match status" value="1"/>
</dbReference>
<dbReference type="FunFam" id="3.30.730.10:FF:000001">
    <property type="entry name" value="Ethylene-responsive transcription factor 2"/>
    <property type="match status" value="1"/>
</dbReference>
<name>A0AAV0ZGW8_VICFA</name>
<feature type="compositionally biased region" description="Low complexity" evidence="6">
    <location>
        <begin position="85"/>
        <end position="101"/>
    </location>
</feature>
<keyword evidence="3" id="KW-0238">DNA-binding</keyword>
<dbReference type="PROSITE" id="PS51032">
    <property type="entry name" value="AP2_ERF"/>
    <property type="match status" value="1"/>
</dbReference>
<reference evidence="8 9" key="1">
    <citation type="submission" date="2023-01" db="EMBL/GenBank/DDBJ databases">
        <authorList>
            <person name="Kreplak J."/>
        </authorList>
    </citation>
    <scope>NUCLEOTIDE SEQUENCE [LARGE SCALE GENOMIC DNA]</scope>
</reference>
<dbReference type="InterPro" id="IPR036955">
    <property type="entry name" value="AP2/ERF_dom_sf"/>
</dbReference>
<dbReference type="EMBL" id="OX451737">
    <property type="protein sequence ID" value="CAI8597066.1"/>
    <property type="molecule type" value="Genomic_DNA"/>
</dbReference>
<dbReference type="PIRSF" id="PIRSF038123">
    <property type="entry name" value="PTI6"/>
    <property type="match status" value="1"/>
</dbReference>
<gene>
    <name evidence="8" type="ORF">VFH_II064240</name>
</gene>
<dbReference type="Proteomes" id="UP001157006">
    <property type="component" value="Chromosome 2"/>
</dbReference>
<dbReference type="PANTHER" id="PTHR31194">
    <property type="entry name" value="SHN SHINE , DNA BINDING / TRANSCRIPTION FACTOR"/>
    <property type="match status" value="1"/>
</dbReference>
<evidence type="ECO:0000313" key="9">
    <source>
        <dbReference type="Proteomes" id="UP001157006"/>
    </source>
</evidence>
<evidence type="ECO:0000256" key="5">
    <source>
        <dbReference type="ARBA" id="ARBA00023242"/>
    </source>
</evidence>
<dbReference type="InterPro" id="IPR016177">
    <property type="entry name" value="DNA-bd_dom_sf"/>
</dbReference>
<dbReference type="SMART" id="SM00380">
    <property type="entry name" value="AP2"/>
    <property type="match status" value="1"/>
</dbReference>
<dbReference type="SUPFAM" id="SSF54171">
    <property type="entry name" value="DNA-binding domain"/>
    <property type="match status" value="1"/>
</dbReference>
<keyword evidence="5" id="KW-0539">Nucleus</keyword>
<feature type="domain" description="AP2/ERF" evidence="7">
    <location>
        <begin position="122"/>
        <end position="179"/>
    </location>
</feature>